<protein>
    <recommendedName>
        <fullName evidence="4">DoxX family membrane protein</fullName>
    </recommendedName>
</protein>
<proteinExistence type="predicted"/>
<dbReference type="AlphaFoldDB" id="A0A6N7YUI2"/>
<evidence type="ECO:0000313" key="2">
    <source>
        <dbReference type="EMBL" id="MTD55592.1"/>
    </source>
</evidence>
<dbReference type="Proteomes" id="UP000440096">
    <property type="component" value="Unassembled WGS sequence"/>
</dbReference>
<feature type="transmembrane region" description="Helical" evidence="1">
    <location>
        <begin position="102"/>
        <end position="121"/>
    </location>
</feature>
<keyword evidence="1" id="KW-0472">Membrane</keyword>
<evidence type="ECO:0000256" key="1">
    <source>
        <dbReference type="SAM" id="Phobius"/>
    </source>
</evidence>
<dbReference type="RefSeq" id="WP_154757782.1">
    <property type="nucleotide sequence ID" value="NZ_WMBA01000023.1"/>
</dbReference>
<evidence type="ECO:0008006" key="4">
    <source>
        <dbReference type="Google" id="ProtNLM"/>
    </source>
</evidence>
<keyword evidence="3" id="KW-1185">Reference proteome</keyword>
<organism evidence="2 3">
    <name type="scientific">Amycolatopsis pithecellobii</name>
    <dbReference type="NCBI Taxonomy" id="664692"/>
    <lineage>
        <taxon>Bacteria</taxon>
        <taxon>Bacillati</taxon>
        <taxon>Actinomycetota</taxon>
        <taxon>Actinomycetes</taxon>
        <taxon>Pseudonocardiales</taxon>
        <taxon>Pseudonocardiaceae</taxon>
        <taxon>Amycolatopsis</taxon>
    </lineage>
</organism>
<dbReference type="EMBL" id="WMBA01000023">
    <property type="protein sequence ID" value="MTD55592.1"/>
    <property type="molecule type" value="Genomic_DNA"/>
</dbReference>
<keyword evidence="1" id="KW-1133">Transmembrane helix</keyword>
<dbReference type="OrthoDB" id="129693at2"/>
<reference evidence="2 3" key="1">
    <citation type="submission" date="2019-11" db="EMBL/GenBank/DDBJ databases">
        <title>Draft genome of Amycolatopsis RM579.</title>
        <authorList>
            <person name="Duangmal K."/>
            <person name="Mingma R."/>
        </authorList>
    </citation>
    <scope>NUCLEOTIDE SEQUENCE [LARGE SCALE GENOMIC DNA]</scope>
    <source>
        <strain evidence="2 3">RM579</strain>
    </source>
</reference>
<evidence type="ECO:0000313" key="3">
    <source>
        <dbReference type="Proteomes" id="UP000440096"/>
    </source>
</evidence>
<sequence length="128" mass="13650">MILSWAALALAALLAGVGLTHWLRPARFRSLVPDWMPRPGTVIAVSGAVEIALAIGLCVPPVRGQAAAAAGFLFLGYLVPHADAFRHVSHAEKLNDRPFGIIMRLAANLGYAALAFAVALAHRHRLWA</sequence>
<feature type="transmembrane region" description="Helical" evidence="1">
    <location>
        <begin position="42"/>
        <end position="59"/>
    </location>
</feature>
<feature type="transmembrane region" description="Helical" evidence="1">
    <location>
        <begin position="66"/>
        <end position="82"/>
    </location>
</feature>
<comment type="caution">
    <text evidence="2">The sequence shown here is derived from an EMBL/GenBank/DDBJ whole genome shotgun (WGS) entry which is preliminary data.</text>
</comment>
<accession>A0A6N7YUI2</accession>
<name>A0A6N7YUI2_9PSEU</name>
<keyword evidence="1" id="KW-0812">Transmembrane</keyword>
<gene>
    <name evidence="2" type="ORF">GKO32_16640</name>
</gene>